<dbReference type="PANTHER" id="PTHR24058">
    <property type="entry name" value="DUAL SPECIFICITY PROTEIN KINASE"/>
    <property type="match status" value="1"/>
</dbReference>
<dbReference type="GO" id="GO:0005524">
    <property type="term" value="F:ATP binding"/>
    <property type="evidence" value="ECO:0007669"/>
    <property type="project" value="UniProtKB-KW"/>
</dbReference>
<feature type="compositionally biased region" description="Pro residues" evidence="8">
    <location>
        <begin position="1"/>
        <end position="10"/>
    </location>
</feature>
<evidence type="ECO:0000256" key="7">
    <source>
        <dbReference type="ARBA" id="ARBA00023596"/>
    </source>
</evidence>
<dbReference type="InterPro" id="IPR011009">
    <property type="entry name" value="Kinase-like_dom_sf"/>
</dbReference>
<dbReference type="Gene3D" id="3.30.200.20">
    <property type="entry name" value="Phosphorylase Kinase, domain 1"/>
    <property type="match status" value="1"/>
</dbReference>
<name>A0A4P9Y4P3_9FUNG</name>
<evidence type="ECO:0000256" key="2">
    <source>
        <dbReference type="ARBA" id="ARBA00022527"/>
    </source>
</evidence>
<evidence type="ECO:0000256" key="6">
    <source>
        <dbReference type="ARBA" id="ARBA00022840"/>
    </source>
</evidence>
<evidence type="ECO:0000256" key="3">
    <source>
        <dbReference type="ARBA" id="ARBA00022679"/>
    </source>
</evidence>
<evidence type="ECO:0000313" key="10">
    <source>
        <dbReference type="EMBL" id="RKP13754.1"/>
    </source>
</evidence>
<keyword evidence="6" id="KW-0067">ATP-binding</keyword>
<dbReference type="PROSITE" id="PS00108">
    <property type="entry name" value="PROTEIN_KINASE_ST"/>
    <property type="match status" value="1"/>
</dbReference>
<dbReference type="EC" id="2.7.11.1" evidence="1"/>
<dbReference type="InterPro" id="IPR044092">
    <property type="entry name" value="STKc_PRP4"/>
</dbReference>
<dbReference type="InterPro" id="IPR008271">
    <property type="entry name" value="Ser/Thr_kinase_AS"/>
</dbReference>
<feature type="domain" description="Protein kinase" evidence="9">
    <location>
        <begin position="56"/>
        <end position="388"/>
    </location>
</feature>
<evidence type="ECO:0000256" key="1">
    <source>
        <dbReference type="ARBA" id="ARBA00012513"/>
    </source>
</evidence>
<evidence type="ECO:0000313" key="11">
    <source>
        <dbReference type="Proteomes" id="UP000267251"/>
    </source>
</evidence>
<dbReference type="CDD" id="cd14135">
    <property type="entry name" value="STKc_PRP4"/>
    <property type="match status" value="1"/>
</dbReference>
<keyword evidence="5 10" id="KW-0418">Kinase</keyword>
<accession>A0A4P9Y4P3</accession>
<dbReference type="EMBL" id="KZ987949">
    <property type="protein sequence ID" value="RKP13754.1"/>
    <property type="molecule type" value="Genomic_DNA"/>
</dbReference>
<dbReference type="GO" id="GO:0045292">
    <property type="term" value="P:mRNA cis splicing, via spliceosome"/>
    <property type="evidence" value="ECO:0007669"/>
    <property type="project" value="InterPro"/>
</dbReference>
<dbReference type="AlphaFoldDB" id="A0A4P9Y4P3"/>
<dbReference type="OrthoDB" id="9332038at2759"/>
<reference evidence="11" key="1">
    <citation type="journal article" date="2018" name="Nat. Microbiol.">
        <title>Leveraging single-cell genomics to expand the fungal tree of life.</title>
        <authorList>
            <person name="Ahrendt S.R."/>
            <person name="Quandt C.A."/>
            <person name="Ciobanu D."/>
            <person name="Clum A."/>
            <person name="Salamov A."/>
            <person name="Andreopoulos B."/>
            <person name="Cheng J.F."/>
            <person name="Woyke T."/>
            <person name="Pelin A."/>
            <person name="Henrissat B."/>
            <person name="Reynolds N.K."/>
            <person name="Benny G.L."/>
            <person name="Smith M.E."/>
            <person name="James T.Y."/>
            <person name="Grigoriev I.V."/>
        </authorList>
    </citation>
    <scope>NUCLEOTIDE SEQUENCE [LARGE SCALE GENOMIC DNA]</scope>
</reference>
<dbReference type="Gene3D" id="1.10.510.10">
    <property type="entry name" value="Transferase(Phosphotransferase) domain 1"/>
    <property type="match status" value="1"/>
</dbReference>
<dbReference type="Proteomes" id="UP000267251">
    <property type="component" value="Unassembled WGS sequence"/>
</dbReference>
<dbReference type="GO" id="GO:0004674">
    <property type="term" value="F:protein serine/threonine kinase activity"/>
    <property type="evidence" value="ECO:0007669"/>
    <property type="project" value="UniProtKB-KW"/>
</dbReference>
<comment type="similarity">
    <text evidence="7">Belongs to the protein kinase superfamily. CMGC Ser/Thr protein kinase family.</text>
</comment>
<dbReference type="InterPro" id="IPR050494">
    <property type="entry name" value="Ser_Thr_dual-spec_kinase"/>
</dbReference>
<dbReference type="PANTHER" id="PTHR24058:SF103">
    <property type="entry name" value="SERINE_THREONINE-PROTEIN KINASE PRP4 HOMOLOG"/>
    <property type="match status" value="1"/>
</dbReference>
<sequence>MFADTPPPASAPKQQHPSSAPIARIPQPTGHIPEDDWDDADGYYRTVIGEALDSRYRVDSYLGKGVFSTVVRAYDTTFSSSEGTGGADAVGANVAIKIIRRNDTMRKAGLKEAGILRRLAKSDPEGRRHVIRLLRTFEHRGHLCLVFEALGYNLRQVLQRYGKGVGLHLHAVRSYAQQAFLALSLLTKVGIVHADIKPDNILVNESKTALRVCDLGSAFDPSDPADVITTPYLVSRFYRAPEIILGLPYDGAIDTWSMGCSLYELFTGRILFPGRTNNDMLRLHMELQGRFTFKAIRKGLYTQDHFDPTDKTFLSRETDRLTGKEVIRPIAITRPTKDLQARLLKRRAGGGEDQDPLLPSFVDFLQQCLSLSPEKRLTPKQALSHPFLRG</sequence>
<dbReference type="Pfam" id="PF00069">
    <property type="entry name" value="Pkinase"/>
    <property type="match status" value="1"/>
</dbReference>
<dbReference type="PROSITE" id="PS50011">
    <property type="entry name" value="PROTEIN_KINASE_DOM"/>
    <property type="match status" value="1"/>
</dbReference>
<organism evidence="10 11">
    <name type="scientific">Piptocephalis cylindrospora</name>
    <dbReference type="NCBI Taxonomy" id="1907219"/>
    <lineage>
        <taxon>Eukaryota</taxon>
        <taxon>Fungi</taxon>
        <taxon>Fungi incertae sedis</taxon>
        <taxon>Zoopagomycota</taxon>
        <taxon>Zoopagomycotina</taxon>
        <taxon>Zoopagomycetes</taxon>
        <taxon>Zoopagales</taxon>
        <taxon>Piptocephalidaceae</taxon>
        <taxon>Piptocephalis</taxon>
    </lineage>
</organism>
<evidence type="ECO:0000259" key="9">
    <source>
        <dbReference type="PROSITE" id="PS50011"/>
    </source>
</evidence>
<dbReference type="SMART" id="SM00220">
    <property type="entry name" value="S_TKc"/>
    <property type="match status" value="1"/>
</dbReference>
<evidence type="ECO:0000256" key="4">
    <source>
        <dbReference type="ARBA" id="ARBA00022741"/>
    </source>
</evidence>
<evidence type="ECO:0000256" key="5">
    <source>
        <dbReference type="ARBA" id="ARBA00022777"/>
    </source>
</evidence>
<keyword evidence="11" id="KW-1185">Reference proteome</keyword>
<gene>
    <name evidence="10" type="ORF">BJ684DRAFT_9609</name>
</gene>
<dbReference type="FunFam" id="1.10.510.10:FF:000078">
    <property type="entry name" value="Serine/threonine-protein kinase PRP4 homolog"/>
    <property type="match status" value="1"/>
</dbReference>
<dbReference type="SUPFAM" id="SSF56112">
    <property type="entry name" value="Protein kinase-like (PK-like)"/>
    <property type="match status" value="1"/>
</dbReference>
<keyword evidence="4" id="KW-0547">Nucleotide-binding</keyword>
<protein>
    <recommendedName>
        <fullName evidence="1">non-specific serine/threonine protein kinase</fullName>
        <ecNumber evidence="1">2.7.11.1</ecNumber>
    </recommendedName>
</protein>
<evidence type="ECO:0000256" key="8">
    <source>
        <dbReference type="SAM" id="MobiDB-lite"/>
    </source>
</evidence>
<keyword evidence="2" id="KW-0723">Serine/threonine-protein kinase</keyword>
<keyword evidence="3" id="KW-0808">Transferase</keyword>
<feature type="region of interest" description="Disordered" evidence="8">
    <location>
        <begin position="1"/>
        <end position="36"/>
    </location>
</feature>
<dbReference type="InterPro" id="IPR000719">
    <property type="entry name" value="Prot_kinase_dom"/>
</dbReference>
<proteinExistence type="inferred from homology"/>